<dbReference type="AlphaFoldDB" id="A0A6J0YYP2"/>
<dbReference type="GO" id="GO:0004252">
    <property type="term" value="F:serine-type endopeptidase activity"/>
    <property type="evidence" value="ECO:0007669"/>
    <property type="project" value="InterPro"/>
</dbReference>
<keyword evidence="15" id="KW-1185">Reference proteome</keyword>
<keyword evidence="10 13" id="KW-0472">Membrane</keyword>
<dbReference type="OrthoDB" id="10257561at2759"/>
<comment type="catalytic activity">
    <reaction evidence="1 13">
        <text>Cleavage of hydrophobic, N-terminal signal or leader sequences from secreted and periplasmic proteins.</text>
        <dbReference type="EC" id="3.4.21.89"/>
    </reaction>
</comment>
<reference evidence="15" key="1">
    <citation type="journal article" date="2022" name="J. Hered.">
        <title>A De Novo Chromosome-Level Genome Assembly of the White-Tailed Deer, Odocoileus Virginianus.</title>
        <authorList>
            <person name="London E.W."/>
            <person name="Roca A.L."/>
            <person name="Novakofski J.E."/>
            <person name="Mateus-Pinilla N.E."/>
        </authorList>
    </citation>
    <scope>NUCLEOTIDE SEQUENCE [LARGE SCALE GENOMIC DNA]</scope>
</reference>
<evidence type="ECO:0000256" key="9">
    <source>
        <dbReference type="ARBA" id="ARBA00022989"/>
    </source>
</evidence>
<evidence type="ECO:0000256" key="6">
    <source>
        <dbReference type="ARBA" id="ARBA00022801"/>
    </source>
</evidence>
<comment type="similarity">
    <text evidence="3 13">Belongs to the peptidase S26B family.</text>
</comment>
<dbReference type="InParanoid" id="A0A6J0YYP2"/>
<dbReference type="CDD" id="cd06530">
    <property type="entry name" value="S26_SPase_I"/>
    <property type="match status" value="1"/>
</dbReference>
<evidence type="ECO:0000256" key="1">
    <source>
        <dbReference type="ARBA" id="ARBA00000677"/>
    </source>
</evidence>
<accession>A0A6J0YYP2</accession>
<dbReference type="GeneID" id="110148974"/>
<dbReference type="Proteomes" id="UP001652640">
    <property type="component" value="Chromosome 16"/>
</dbReference>
<evidence type="ECO:0000256" key="11">
    <source>
        <dbReference type="ARBA" id="ARBA00045533"/>
    </source>
</evidence>
<dbReference type="KEGG" id="ovr:110148974"/>
<evidence type="ECO:0000256" key="4">
    <source>
        <dbReference type="ARBA" id="ARBA00022670"/>
    </source>
</evidence>
<evidence type="ECO:0000256" key="10">
    <source>
        <dbReference type="ARBA" id="ARBA00023136"/>
    </source>
</evidence>
<dbReference type="PROSITE" id="PS00501">
    <property type="entry name" value="SPASE_I_1"/>
    <property type="match status" value="1"/>
</dbReference>
<dbReference type="RefSeq" id="XP_020766928.1">
    <property type="nucleotide sequence ID" value="XM_020911269.2"/>
</dbReference>
<dbReference type="InterPro" id="IPR019758">
    <property type="entry name" value="Pept_S26A_signal_pept_1_CS"/>
</dbReference>
<name>A0A6J0YYP2_ODOVR</name>
<dbReference type="InterPro" id="IPR015927">
    <property type="entry name" value="Peptidase_S24_S26A/B/C"/>
</dbReference>
<evidence type="ECO:0000259" key="14">
    <source>
        <dbReference type="Pfam" id="PF00717"/>
    </source>
</evidence>
<proteinExistence type="inferred from homology"/>
<dbReference type="InterPro" id="IPR001733">
    <property type="entry name" value="Peptidase_S26B"/>
</dbReference>
<dbReference type="Pfam" id="PF00717">
    <property type="entry name" value="Peptidase_S24"/>
    <property type="match status" value="1"/>
</dbReference>
<dbReference type="PROSITE" id="PS00761">
    <property type="entry name" value="SPASE_I_3"/>
    <property type="match status" value="1"/>
</dbReference>
<reference evidence="16" key="2">
    <citation type="submission" date="2025-08" db="UniProtKB">
        <authorList>
            <consortium name="RefSeq"/>
        </authorList>
    </citation>
    <scope>IDENTIFICATION</scope>
    <source>
        <tissue evidence="16">Tongue muscle</tissue>
    </source>
</reference>
<keyword evidence="5 13" id="KW-0812">Transmembrane</keyword>
<comment type="subunit">
    <text evidence="12">Component of the signal peptidase complex paralog A (SPC-A) composed of a catalytic subunit SEC11A and three accessory subunits SPCS1, SPCS2 and SPCS3. Within the complex, interacts with SPCS2 and SPCS3. The complex induces a local thinning of the ER membrane which is used to measure the length of the signal peptide (SP) h-region of protein substrates. This ensures the selectivity of the complex towards h-regions shorter than 18-20 amino acids.</text>
</comment>
<keyword evidence="8 13" id="KW-0735">Signal-anchor</keyword>
<evidence type="ECO:0000256" key="7">
    <source>
        <dbReference type="ARBA" id="ARBA00022824"/>
    </source>
</evidence>
<dbReference type="InterPro" id="IPR036286">
    <property type="entry name" value="LexA/Signal_pep-like_sf"/>
</dbReference>
<keyword evidence="6 13" id="KW-0378">Hydrolase</keyword>
<organism evidence="15 16">
    <name type="scientific">Odocoileus virginianus</name>
    <name type="common">White-tailed deer</name>
    <dbReference type="NCBI Taxonomy" id="9874"/>
    <lineage>
        <taxon>Eukaryota</taxon>
        <taxon>Metazoa</taxon>
        <taxon>Chordata</taxon>
        <taxon>Craniata</taxon>
        <taxon>Vertebrata</taxon>
        <taxon>Euteleostomi</taxon>
        <taxon>Mammalia</taxon>
        <taxon>Eutheria</taxon>
        <taxon>Laurasiatheria</taxon>
        <taxon>Artiodactyla</taxon>
        <taxon>Ruminantia</taxon>
        <taxon>Pecora</taxon>
        <taxon>Cervidae</taxon>
        <taxon>Odocoileinae</taxon>
        <taxon>Odocoileus</taxon>
    </lineage>
</organism>
<evidence type="ECO:0000256" key="12">
    <source>
        <dbReference type="ARBA" id="ARBA00046805"/>
    </source>
</evidence>
<feature type="transmembrane region" description="Helical" evidence="13">
    <location>
        <begin position="18"/>
        <end position="36"/>
    </location>
</feature>
<dbReference type="GO" id="GO:0006465">
    <property type="term" value="P:signal peptide processing"/>
    <property type="evidence" value="ECO:0007669"/>
    <property type="project" value="UniProtKB-UniRule"/>
</dbReference>
<dbReference type="EC" id="3.4.21.89" evidence="13"/>
<dbReference type="NCBIfam" id="TIGR02228">
    <property type="entry name" value="sigpep_I_arch"/>
    <property type="match status" value="1"/>
</dbReference>
<evidence type="ECO:0000313" key="15">
    <source>
        <dbReference type="Proteomes" id="UP001652640"/>
    </source>
</evidence>
<dbReference type="Gene3D" id="2.10.109.10">
    <property type="entry name" value="Umud Fragment, subunit A"/>
    <property type="match status" value="1"/>
</dbReference>
<dbReference type="PRINTS" id="PR00728">
    <property type="entry name" value="SIGNALPTASE"/>
</dbReference>
<dbReference type="FunFam" id="2.10.109.10:FF:000003">
    <property type="entry name" value="Signal peptidase complex catalytic subunit SEC11"/>
    <property type="match status" value="1"/>
</dbReference>
<dbReference type="GO" id="GO:0005787">
    <property type="term" value="C:signal peptidase complex"/>
    <property type="evidence" value="ECO:0007669"/>
    <property type="project" value="UniProtKB-ARBA"/>
</dbReference>
<dbReference type="InterPro" id="IPR019533">
    <property type="entry name" value="Peptidase_S26"/>
</dbReference>
<evidence type="ECO:0000256" key="13">
    <source>
        <dbReference type="RuleBase" id="RU362047"/>
    </source>
</evidence>
<evidence type="ECO:0000256" key="3">
    <source>
        <dbReference type="ARBA" id="ARBA00011035"/>
    </source>
</evidence>
<keyword evidence="4 13" id="KW-0645">Protease</keyword>
<dbReference type="PANTHER" id="PTHR10806:SF28">
    <property type="entry name" value="SIGNAL PEPTIDASE COMPLEX CATALYTIC SUBUNIT SEC11B-RELATED"/>
    <property type="match status" value="1"/>
</dbReference>
<evidence type="ECO:0000256" key="8">
    <source>
        <dbReference type="ARBA" id="ARBA00022968"/>
    </source>
</evidence>
<dbReference type="InterPro" id="IPR019756">
    <property type="entry name" value="Pept_S26A_signal_pept_1_Ser-AS"/>
</dbReference>
<evidence type="ECO:0000256" key="2">
    <source>
        <dbReference type="ARBA" id="ARBA00004648"/>
    </source>
</evidence>
<gene>
    <name evidence="16" type="primary">SEC11A</name>
</gene>
<keyword evidence="7 13" id="KW-0256">Endoplasmic reticulum</keyword>
<sequence length="195" mass="22005">MLSLDFLDDVRRMNKRQLYYQVLNFGMIVSSALMIWKGLMVITGSESPIVVVLSGSMEPAFHRGDLLFLTNRVEDPIRVGEIVVFRIEGREIPIVHRVLKIHEKQNGHIKFLTKGDNNAVDDRGLYKQGQHWLEKKDVVGRARGTFPRPRKKTGYSSAVTACALFLAAPGSHSSTFCLYGLPVLDMLYLFLILGL</sequence>
<dbReference type="GO" id="GO:0009003">
    <property type="term" value="F:signal peptidase activity"/>
    <property type="evidence" value="ECO:0007669"/>
    <property type="project" value="UniProtKB-EC"/>
</dbReference>
<evidence type="ECO:0000313" key="16">
    <source>
        <dbReference type="RefSeq" id="XP_020766928.1"/>
    </source>
</evidence>
<evidence type="ECO:0000256" key="5">
    <source>
        <dbReference type="ARBA" id="ARBA00022692"/>
    </source>
</evidence>
<dbReference type="PANTHER" id="PTHR10806">
    <property type="entry name" value="SIGNAL PEPTIDASE COMPLEX CATALYTIC SUBUNIT SEC11"/>
    <property type="match status" value="1"/>
</dbReference>
<comment type="subcellular location">
    <subcellularLocation>
        <location evidence="2">Endoplasmic reticulum membrane</location>
        <topology evidence="2">Single-pass type II membrane protein</topology>
    </subcellularLocation>
</comment>
<keyword evidence="9 13" id="KW-1133">Transmembrane helix</keyword>
<comment type="function">
    <text evidence="11">Catalytic component of the signal peptidase complex (SPC) which catalyzes the cleavage of N-terminal signal sequences from nascent proteins as they are translocated into the lumen of the endoplasmic reticulum. Specifically cleaves N-terminal signal peptides that contain a hydrophobic alpha-helix (h-region) shorter than 18-20 amino acids.</text>
</comment>
<dbReference type="SUPFAM" id="SSF51306">
    <property type="entry name" value="LexA/Signal peptidase"/>
    <property type="match status" value="1"/>
</dbReference>
<protein>
    <recommendedName>
        <fullName evidence="13">Signal peptidase complex catalytic subunit SEC11</fullName>
        <ecNumber evidence="13">3.4.21.89</ecNumber>
    </recommendedName>
</protein>
<feature type="domain" description="Peptidase S24/S26A/S26B/S26C" evidence="14">
    <location>
        <begin position="37"/>
        <end position="127"/>
    </location>
</feature>